<dbReference type="KEGG" id="ptaw:DW352_07710"/>
<sequence length="315" mass="33601">MQAAASAADNARNQEVADLLVGAVDLHCHSGPAAMPRILDHHEAMMDCAAARFRALVYKDHFYLGTPHALLLEKLFPDTGVQLFSGIALNNASGGINPHAVDHAAKIGAKIVWMPTLSADNHIKQIAGQAKTFPKTAQKMLDPIPLSALDANGKLTDATKQVLDLIAEADIILAGGHLPASELLIVFEEAGRRGVRKMIVNHPTYIVGATDDDIRELVKLGVYMEHSICMFVEGRAKKYGPDKLAHLIAVAGVDRTLLCSDLGLVGSPRPVDGYREIVKTLLDLQMPAADIRKLISSNAAALLDLDAAPAPSAVN</sequence>
<accession>A0A345ZU14</accession>
<evidence type="ECO:0000313" key="1">
    <source>
        <dbReference type="EMBL" id="AXK80411.1"/>
    </source>
</evidence>
<keyword evidence="2" id="KW-1185">Reference proteome</keyword>
<dbReference type="InterPro" id="IPR046249">
    <property type="entry name" value="DUF6282"/>
</dbReference>
<organism evidence="1 2">
    <name type="scientific">Pseudolabrys taiwanensis</name>
    <dbReference type="NCBI Taxonomy" id="331696"/>
    <lineage>
        <taxon>Bacteria</taxon>
        <taxon>Pseudomonadati</taxon>
        <taxon>Pseudomonadota</taxon>
        <taxon>Alphaproteobacteria</taxon>
        <taxon>Hyphomicrobiales</taxon>
        <taxon>Xanthobacteraceae</taxon>
        <taxon>Pseudolabrys</taxon>
    </lineage>
</organism>
<evidence type="ECO:0008006" key="3">
    <source>
        <dbReference type="Google" id="ProtNLM"/>
    </source>
</evidence>
<protein>
    <recommendedName>
        <fullName evidence="3">Cytosolic protein</fullName>
    </recommendedName>
</protein>
<dbReference type="AlphaFoldDB" id="A0A345ZU14"/>
<dbReference type="Proteomes" id="UP000254889">
    <property type="component" value="Chromosome"/>
</dbReference>
<dbReference type="EMBL" id="CP031417">
    <property type="protein sequence ID" value="AXK80411.1"/>
    <property type="molecule type" value="Genomic_DNA"/>
</dbReference>
<dbReference type="Pfam" id="PF19799">
    <property type="entry name" value="DUF6282"/>
    <property type="match status" value="1"/>
</dbReference>
<reference evidence="1 2" key="1">
    <citation type="submission" date="2018-07" db="EMBL/GenBank/DDBJ databases">
        <authorList>
            <person name="Quirk P.G."/>
            <person name="Krulwich T.A."/>
        </authorList>
    </citation>
    <scope>NUCLEOTIDE SEQUENCE [LARGE SCALE GENOMIC DNA]</scope>
    <source>
        <strain evidence="1 2">CC-BB4</strain>
    </source>
</reference>
<gene>
    <name evidence="1" type="ORF">DW352_07710</name>
</gene>
<dbReference type="SUPFAM" id="SSF51556">
    <property type="entry name" value="Metallo-dependent hydrolases"/>
    <property type="match status" value="1"/>
</dbReference>
<dbReference type="RefSeq" id="WP_115690034.1">
    <property type="nucleotide sequence ID" value="NZ_CP031417.1"/>
</dbReference>
<dbReference type="OrthoDB" id="9789440at2"/>
<dbReference type="InterPro" id="IPR032466">
    <property type="entry name" value="Metal_Hydrolase"/>
</dbReference>
<evidence type="ECO:0000313" key="2">
    <source>
        <dbReference type="Proteomes" id="UP000254889"/>
    </source>
</evidence>
<dbReference type="Gene3D" id="3.20.20.140">
    <property type="entry name" value="Metal-dependent hydrolases"/>
    <property type="match status" value="1"/>
</dbReference>
<proteinExistence type="predicted"/>
<name>A0A345ZU14_9HYPH</name>